<organism evidence="1 2">
    <name type="scientific">Anaerobutyricum soehngenii</name>
    <dbReference type="NCBI Taxonomy" id="105843"/>
    <lineage>
        <taxon>Bacteria</taxon>
        <taxon>Bacillati</taxon>
        <taxon>Bacillota</taxon>
        <taxon>Clostridia</taxon>
        <taxon>Lachnospirales</taxon>
        <taxon>Lachnospiraceae</taxon>
        <taxon>Anaerobutyricum</taxon>
    </lineage>
</organism>
<proteinExistence type="predicted"/>
<name>A0A6N7XZD6_9FIRM</name>
<evidence type="ECO:0000313" key="1">
    <source>
        <dbReference type="EMBL" id="MSU82199.1"/>
    </source>
</evidence>
<evidence type="ECO:0000313" key="2">
    <source>
        <dbReference type="Proteomes" id="UP000433359"/>
    </source>
</evidence>
<dbReference type="RefSeq" id="WP_154433127.1">
    <property type="nucleotide sequence ID" value="NZ_VULP01000012.1"/>
</dbReference>
<accession>A0A6N7XZD6</accession>
<sequence>MWIRPMRRRGRSESLFVFEFTSIEEDYIPFILHMEKITALIPTEKCKAYFGELIDKLRSRCDNRYAAGEVVASTFLFDDEMAELTTHMAYLLLLVEPVKK</sequence>
<dbReference type="AlphaFoldDB" id="A0A6N7XZD6"/>
<comment type="caution">
    <text evidence="1">The sequence shown here is derived from an EMBL/GenBank/DDBJ whole genome shotgun (WGS) entry which is preliminary data.</text>
</comment>
<reference evidence="1 2" key="1">
    <citation type="submission" date="2019-08" db="EMBL/GenBank/DDBJ databases">
        <title>In-depth cultivation of the pig gut microbiome towards novel bacterial diversity and tailored functional studies.</title>
        <authorList>
            <person name="Wylensek D."/>
            <person name="Hitch T.C.A."/>
            <person name="Clavel T."/>
        </authorList>
    </citation>
    <scope>NUCLEOTIDE SEQUENCE [LARGE SCALE GENOMIC DNA]</scope>
    <source>
        <strain evidence="1 2">BSM-383-APC-4H</strain>
    </source>
</reference>
<dbReference type="Proteomes" id="UP000433359">
    <property type="component" value="Unassembled WGS sequence"/>
</dbReference>
<dbReference type="EMBL" id="VULP01000012">
    <property type="protein sequence ID" value="MSU82199.1"/>
    <property type="molecule type" value="Genomic_DNA"/>
</dbReference>
<protein>
    <submittedName>
        <fullName evidence="1">Uncharacterized protein</fullName>
    </submittedName>
</protein>
<gene>
    <name evidence="1" type="ORF">FYJ25_07490</name>
</gene>